<protein>
    <submittedName>
        <fullName evidence="1">Uncharacterized protein</fullName>
    </submittedName>
</protein>
<sequence length="82" mass="9468">MTYMKMIINTFNIRKLGLSPNLSSTKNTFRLRCKCLRSFPLCTYTDFLKKLYFPVSEIKYLKTTPKNIKNSTNFIMAGGAIS</sequence>
<dbReference type="Proteomes" id="UP000218887">
    <property type="component" value="Unassembled WGS sequence"/>
</dbReference>
<organism evidence="1 2">
    <name type="scientific">Virgibacillus profundi</name>
    <dbReference type="NCBI Taxonomy" id="2024555"/>
    <lineage>
        <taxon>Bacteria</taxon>
        <taxon>Bacillati</taxon>
        <taxon>Bacillota</taxon>
        <taxon>Bacilli</taxon>
        <taxon>Bacillales</taxon>
        <taxon>Bacillaceae</taxon>
        <taxon>Virgibacillus</taxon>
    </lineage>
</organism>
<comment type="caution">
    <text evidence="1">The sequence shown here is derived from an EMBL/GenBank/DDBJ whole genome shotgun (WGS) entry which is preliminary data.</text>
</comment>
<reference evidence="1 2" key="1">
    <citation type="submission" date="2017-08" db="EMBL/GenBank/DDBJ databases">
        <title>Virgibacillus indicus sp. nov. and Virgibacillus profoundi sp. nov, two moderately halophilic bacteria isolated from marine sediment by using the Microfluidic Streak Plate.</title>
        <authorList>
            <person name="Xu B."/>
            <person name="Hu B."/>
            <person name="Wang J."/>
            <person name="Zhu Y."/>
            <person name="Huang L."/>
            <person name="Du W."/>
            <person name="Huang Y."/>
        </authorList>
    </citation>
    <scope>NUCLEOTIDE SEQUENCE [LARGE SCALE GENOMIC DNA]</scope>
    <source>
        <strain evidence="1 2">IO3-P3-H5</strain>
    </source>
</reference>
<dbReference type="EMBL" id="NPOA01000006">
    <property type="protein sequence ID" value="PAV29820.1"/>
    <property type="molecule type" value="Genomic_DNA"/>
</dbReference>
<keyword evidence="2" id="KW-1185">Reference proteome</keyword>
<proteinExistence type="predicted"/>
<accession>A0A2A2IF92</accession>
<gene>
    <name evidence="1" type="ORF">CIL05_10680</name>
</gene>
<name>A0A2A2IF92_9BACI</name>
<dbReference type="AlphaFoldDB" id="A0A2A2IF92"/>
<evidence type="ECO:0000313" key="1">
    <source>
        <dbReference type="EMBL" id="PAV29820.1"/>
    </source>
</evidence>
<evidence type="ECO:0000313" key="2">
    <source>
        <dbReference type="Proteomes" id="UP000218887"/>
    </source>
</evidence>